<comment type="caution">
    <text evidence="2">The sequence shown here is derived from an EMBL/GenBank/DDBJ whole genome shotgun (WGS) entry which is preliminary data.</text>
</comment>
<keyword evidence="3" id="KW-1185">Reference proteome</keyword>
<dbReference type="InterPro" id="IPR003754">
    <property type="entry name" value="4pyrrol_synth_uPrphyn_synth"/>
</dbReference>
<dbReference type="GO" id="GO:0004852">
    <property type="term" value="F:uroporphyrinogen-III synthase activity"/>
    <property type="evidence" value="ECO:0007669"/>
    <property type="project" value="InterPro"/>
</dbReference>
<gene>
    <name evidence="2" type="ORF">FJM51_14755</name>
</gene>
<protein>
    <submittedName>
        <fullName evidence="2">Uroporphyrinogen-III synthase</fullName>
    </submittedName>
</protein>
<dbReference type="GO" id="GO:0033014">
    <property type="term" value="P:tetrapyrrole biosynthetic process"/>
    <property type="evidence" value="ECO:0007669"/>
    <property type="project" value="InterPro"/>
</dbReference>
<reference evidence="2 3" key="1">
    <citation type="submission" date="2019-06" db="EMBL/GenBank/DDBJ databases">
        <title>A novel bacterium of genus Amaricoccus, isolated from marine sediment.</title>
        <authorList>
            <person name="Huang H."/>
            <person name="Mo K."/>
            <person name="Hu Y."/>
        </authorList>
    </citation>
    <scope>NUCLEOTIDE SEQUENCE [LARGE SCALE GENOMIC DNA]</scope>
    <source>
        <strain evidence="2 3">HB172011</strain>
    </source>
</reference>
<dbReference type="InterPro" id="IPR036108">
    <property type="entry name" value="4pyrrol_syn_uPrphyn_synt_sf"/>
</dbReference>
<dbReference type="Proteomes" id="UP000319255">
    <property type="component" value="Unassembled WGS sequence"/>
</dbReference>
<dbReference type="Gene3D" id="3.40.50.10090">
    <property type="match status" value="2"/>
</dbReference>
<dbReference type="EMBL" id="VFRP01000015">
    <property type="protein sequence ID" value="TPE49383.1"/>
    <property type="molecule type" value="Genomic_DNA"/>
</dbReference>
<evidence type="ECO:0000259" key="1">
    <source>
        <dbReference type="Pfam" id="PF02602"/>
    </source>
</evidence>
<dbReference type="AlphaFoldDB" id="A0A501WHM0"/>
<name>A0A501WHM0_9RHOB</name>
<evidence type="ECO:0000313" key="3">
    <source>
        <dbReference type="Proteomes" id="UP000319255"/>
    </source>
</evidence>
<evidence type="ECO:0000313" key="2">
    <source>
        <dbReference type="EMBL" id="TPE49383.1"/>
    </source>
</evidence>
<dbReference type="Pfam" id="PF02602">
    <property type="entry name" value="HEM4"/>
    <property type="match status" value="1"/>
</dbReference>
<proteinExistence type="predicted"/>
<sequence length="250" mass="25206">MPGARRERDLVAKKTLLLTRPARQSEAFARALEAELPGRFEVIVAPMTRITPTAEPLDLDGASGLLFTSANGVEQFAARGIATGLPAYCVGAMTAAAARRAGLAAESADGDVAALAGLARARYRPGDGPLVHVRGRHAAGDLLGALAAAGIPGRAAEIYRQTAAPLGAEAAARFAAGGIDVVTQFSPRSAAALAAELARGGWPLDRVTSVALSAAADAAFAGVAPGRRIVAAEPGRAGMIAALSALRSRG</sequence>
<dbReference type="SUPFAM" id="SSF69618">
    <property type="entry name" value="HemD-like"/>
    <property type="match status" value="1"/>
</dbReference>
<dbReference type="OrthoDB" id="7204250at2"/>
<organism evidence="2 3">
    <name type="scientific">Amaricoccus solimangrovi</name>
    <dbReference type="NCBI Taxonomy" id="2589815"/>
    <lineage>
        <taxon>Bacteria</taxon>
        <taxon>Pseudomonadati</taxon>
        <taxon>Pseudomonadota</taxon>
        <taxon>Alphaproteobacteria</taxon>
        <taxon>Rhodobacterales</taxon>
        <taxon>Paracoccaceae</taxon>
        <taxon>Amaricoccus</taxon>
    </lineage>
</organism>
<accession>A0A501WHM0</accession>
<feature type="domain" description="Tetrapyrrole biosynthesis uroporphyrinogen III synthase" evidence="1">
    <location>
        <begin position="40"/>
        <end position="240"/>
    </location>
</feature>